<gene>
    <name evidence="5" type="ORF">HMPREF9698_00740</name>
</gene>
<organism evidence="5 6">
    <name type="scientific">Alloiococcus otitis ATCC 51267</name>
    <dbReference type="NCBI Taxonomy" id="883081"/>
    <lineage>
        <taxon>Bacteria</taxon>
        <taxon>Bacillati</taxon>
        <taxon>Bacillota</taxon>
        <taxon>Bacilli</taxon>
        <taxon>Lactobacillales</taxon>
        <taxon>Carnobacteriaceae</taxon>
        <taxon>Alloiococcus</taxon>
    </lineage>
</organism>
<reference evidence="5 6" key="1">
    <citation type="submission" date="2012-09" db="EMBL/GenBank/DDBJ databases">
        <title>The Genome Sequence of Alloiococcus otitis ATCC 51267.</title>
        <authorList>
            <consortium name="The Broad Institute Genome Sequencing Platform"/>
            <person name="Earl A."/>
            <person name="Ward D."/>
            <person name="Feldgarden M."/>
            <person name="Gevers D."/>
            <person name="Huys G."/>
            <person name="Walker B."/>
            <person name="Young S.K."/>
            <person name="Zeng Q."/>
            <person name="Gargeya S."/>
            <person name="Fitzgerald M."/>
            <person name="Haas B."/>
            <person name="Abouelleil A."/>
            <person name="Alvarado L."/>
            <person name="Arachchi H.M."/>
            <person name="Berlin A.M."/>
            <person name="Chapman S.B."/>
            <person name="Goldberg J."/>
            <person name="Griggs A."/>
            <person name="Gujja S."/>
            <person name="Hansen M."/>
            <person name="Howarth C."/>
            <person name="Imamovic A."/>
            <person name="Larimer J."/>
            <person name="McCowen C."/>
            <person name="Montmayeur A."/>
            <person name="Murphy C."/>
            <person name="Neiman D."/>
            <person name="Pearson M."/>
            <person name="Priest M."/>
            <person name="Roberts A."/>
            <person name="Saif S."/>
            <person name="Shea T."/>
            <person name="Sisk P."/>
            <person name="Sykes S."/>
            <person name="Wortman J."/>
            <person name="Nusbaum C."/>
            <person name="Birren B."/>
        </authorList>
    </citation>
    <scope>NUCLEOTIDE SEQUENCE [LARGE SCALE GENOMIC DNA]</scope>
    <source>
        <strain evidence="5 6">ATCC 51267</strain>
    </source>
</reference>
<dbReference type="GO" id="GO:0006729">
    <property type="term" value="P:tetrahydrobiopterin biosynthetic process"/>
    <property type="evidence" value="ECO:0007669"/>
    <property type="project" value="InterPro"/>
</dbReference>
<dbReference type="Gene3D" id="3.30.1360.20">
    <property type="entry name" value="Transcriptional coactivator/pterin dehydratase"/>
    <property type="match status" value="1"/>
</dbReference>
<dbReference type="eggNOG" id="COG2154">
    <property type="taxonomic scope" value="Bacteria"/>
</dbReference>
<evidence type="ECO:0000313" key="6">
    <source>
        <dbReference type="Proteomes" id="UP000009875"/>
    </source>
</evidence>
<dbReference type="NCBIfam" id="NF002017">
    <property type="entry name" value="PRK00823.1-2"/>
    <property type="match status" value="1"/>
</dbReference>
<evidence type="ECO:0000256" key="2">
    <source>
        <dbReference type="ARBA" id="ARBA00006472"/>
    </source>
</evidence>
<dbReference type="HOGENOM" id="CLU_081974_4_3_9"/>
<dbReference type="AlphaFoldDB" id="K9ES54"/>
<dbReference type="STRING" id="883081.HMPREF9698_00740"/>
<dbReference type="PANTHER" id="PTHR12599:SF0">
    <property type="entry name" value="PTERIN-4-ALPHA-CARBINOLAMINE DEHYDRATASE"/>
    <property type="match status" value="1"/>
</dbReference>
<dbReference type="OrthoDB" id="9800108at2"/>
<dbReference type="HAMAP" id="MF_00434">
    <property type="entry name" value="Pterin_4_alpha"/>
    <property type="match status" value="1"/>
</dbReference>
<comment type="catalytic activity">
    <reaction evidence="1 4">
        <text>(4aS,6R)-4a-hydroxy-L-erythro-5,6,7,8-tetrahydrobiopterin = (6R)-L-erythro-6,7-dihydrobiopterin + H2O</text>
        <dbReference type="Rhea" id="RHEA:11920"/>
        <dbReference type="ChEBI" id="CHEBI:15377"/>
        <dbReference type="ChEBI" id="CHEBI:15642"/>
        <dbReference type="ChEBI" id="CHEBI:43120"/>
        <dbReference type="EC" id="4.2.1.96"/>
    </reaction>
</comment>
<dbReference type="InterPro" id="IPR001533">
    <property type="entry name" value="Pterin_deHydtase"/>
</dbReference>
<evidence type="ECO:0000256" key="3">
    <source>
        <dbReference type="ARBA" id="ARBA00023239"/>
    </source>
</evidence>
<dbReference type="RefSeq" id="WP_003777482.1">
    <property type="nucleotide sequence ID" value="NZ_JH992958.1"/>
</dbReference>
<keyword evidence="3 4" id="KW-0456">Lyase</keyword>
<name>K9ES54_9LACT</name>
<proteinExistence type="inferred from homology"/>
<comment type="caution">
    <text evidence="5">The sequence shown here is derived from an EMBL/GenBank/DDBJ whole genome shotgun (WGS) entry which is preliminary data.</text>
</comment>
<dbReference type="EC" id="4.2.1.96" evidence="4"/>
<dbReference type="CDD" id="cd00488">
    <property type="entry name" value="PCD_DCoH"/>
    <property type="match status" value="1"/>
</dbReference>
<evidence type="ECO:0000313" key="5">
    <source>
        <dbReference type="EMBL" id="EKU93792.1"/>
    </source>
</evidence>
<dbReference type="SUPFAM" id="SSF55248">
    <property type="entry name" value="PCD-like"/>
    <property type="match status" value="1"/>
</dbReference>
<evidence type="ECO:0000256" key="4">
    <source>
        <dbReference type="HAMAP-Rule" id="MF_00434"/>
    </source>
</evidence>
<accession>K9ES54</accession>
<dbReference type="GO" id="GO:0008124">
    <property type="term" value="F:4-alpha-hydroxytetrahydrobiopterin dehydratase activity"/>
    <property type="evidence" value="ECO:0007669"/>
    <property type="project" value="UniProtKB-UniRule"/>
</dbReference>
<keyword evidence="6" id="KW-1185">Reference proteome</keyword>
<comment type="similarity">
    <text evidence="2 4">Belongs to the pterin-4-alpha-carbinolamine dehydratase family.</text>
</comment>
<dbReference type="PANTHER" id="PTHR12599">
    <property type="entry name" value="PTERIN-4-ALPHA-CARBINOLAMINE DEHYDRATASE"/>
    <property type="match status" value="1"/>
</dbReference>
<dbReference type="EMBL" id="AGXA01000016">
    <property type="protein sequence ID" value="EKU93792.1"/>
    <property type="molecule type" value="Genomic_DNA"/>
</dbReference>
<dbReference type="Proteomes" id="UP000009875">
    <property type="component" value="Unassembled WGS sequence"/>
</dbReference>
<dbReference type="Pfam" id="PF01329">
    <property type="entry name" value="Pterin_4a"/>
    <property type="match status" value="1"/>
</dbReference>
<sequence>MTDNPKDISKEEIQDKLADLDNWELVEGKKISKSYSFDDFKQALDFTNKVGQVAEDINHHPNIFLTWGKVKITIHTFQTNSLTANDFKLAQKIDQIDSQ</sequence>
<dbReference type="InterPro" id="IPR036428">
    <property type="entry name" value="PCD_sf"/>
</dbReference>
<protein>
    <recommendedName>
        <fullName evidence="4">Putative pterin-4-alpha-carbinolamine dehydratase</fullName>
        <shortName evidence="4">PHS</shortName>
        <ecNumber evidence="4">4.2.1.96</ecNumber>
    </recommendedName>
    <alternativeName>
        <fullName evidence="4">4-alpha-hydroxy-tetrahydropterin dehydratase</fullName>
    </alternativeName>
    <alternativeName>
        <fullName evidence="4">Pterin carbinolamine dehydratase</fullName>
        <shortName evidence="4">PCD</shortName>
    </alternativeName>
</protein>
<evidence type="ECO:0000256" key="1">
    <source>
        <dbReference type="ARBA" id="ARBA00001554"/>
    </source>
</evidence>